<dbReference type="Proteomes" id="UP000465810">
    <property type="component" value="Unassembled WGS sequence"/>
</dbReference>
<proteinExistence type="predicted"/>
<name>A0A7X4GL99_9SPHN</name>
<protein>
    <submittedName>
        <fullName evidence="1">Uncharacterized protein</fullName>
    </submittedName>
</protein>
<evidence type="ECO:0000313" key="1">
    <source>
        <dbReference type="EMBL" id="MYM00292.1"/>
    </source>
</evidence>
<gene>
    <name evidence="1" type="ORF">GR702_21345</name>
</gene>
<sequence length="107" mass="12271">MKRLISIIAMEPWENLKAAIRDRDVPDRFVINAFGMRLALAFRRLCRNSIPVKGEMMDLDLLEKRQAALSWRDDLILEMWSIVNRAGMEAKLGVEKDLAEAGIVETL</sequence>
<accession>A0A7X4GL99</accession>
<reference evidence="1 2" key="1">
    <citation type="submission" date="2019-12" db="EMBL/GenBank/DDBJ databases">
        <authorList>
            <person name="Feng G."/>
            <person name="Zhu H."/>
        </authorList>
    </citation>
    <scope>NUCLEOTIDE SEQUENCE [LARGE SCALE GENOMIC DNA]</scope>
    <source>
        <strain evidence="1 2">FGD1</strain>
    </source>
</reference>
<organism evidence="1 2">
    <name type="scientific">Novosphingobium silvae</name>
    <dbReference type="NCBI Taxonomy" id="2692619"/>
    <lineage>
        <taxon>Bacteria</taxon>
        <taxon>Pseudomonadati</taxon>
        <taxon>Pseudomonadota</taxon>
        <taxon>Alphaproteobacteria</taxon>
        <taxon>Sphingomonadales</taxon>
        <taxon>Sphingomonadaceae</taxon>
        <taxon>Novosphingobium</taxon>
    </lineage>
</organism>
<comment type="caution">
    <text evidence="1">The sequence shown here is derived from an EMBL/GenBank/DDBJ whole genome shotgun (WGS) entry which is preliminary data.</text>
</comment>
<dbReference type="EMBL" id="WVTD01000039">
    <property type="protein sequence ID" value="MYM00292.1"/>
    <property type="molecule type" value="Genomic_DNA"/>
</dbReference>
<evidence type="ECO:0000313" key="2">
    <source>
        <dbReference type="Proteomes" id="UP000465810"/>
    </source>
</evidence>
<dbReference type="AlphaFoldDB" id="A0A7X4GL99"/>
<keyword evidence="2" id="KW-1185">Reference proteome</keyword>
<dbReference type="RefSeq" id="WP_160987553.1">
    <property type="nucleotide sequence ID" value="NZ_WVTD01000039.1"/>
</dbReference>